<protein>
    <submittedName>
        <fullName evidence="2">Uncharacterized protein</fullName>
    </submittedName>
</protein>
<feature type="compositionally biased region" description="Acidic residues" evidence="1">
    <location>
        <begin position="58"/>
        <end position="69"/>
    </location>
</feature>
<sequence length="438" mass="49311">ALVEQEATQESGKVPNEKDGHERPYADTKPGKRARTVEDEDNVDERAKKTTDRSPFLTDDDDEPLEEEDPVRVAQTLSHVPMNVVFEMEDYEFTAKLDSVEFGEEFTAYFNDCQSLSYDADNLADFVALSGVLFLEDRPTSLQKRYFGTKYSQLQDLVDTRVEYPTAEEVMDAVRICRDVKDAYKKVSLSRHGVKAGRVAMEETIEKAPKSALRSLLLYGAKLHQHCVPFSETDQTSRFILGTLSHVMDRPDETRIAHTATTPLTGSLLIRLYLNLDQPPRHPDIIVKYHETVDISVGEASLVASFQKDQGDLARTLMWSKRAADEIATRFEGVDDMNVIFVQIIGQVCNMYLLCRIGTVCVATKIGTMKILFTLSDALSFEDDVQAWLTLDKTFNSAVNVLNDGTRRRADSIPPSCFPGLATPRSRKMKVDANKDRM</sequence>
<dbReference type="AlphaFoldDB" id="A0A9P6UPU0"/>
<gene>
    <name evidence="2" type="ORF">BGZ99_008434</name>
</gene>
<feature type="compositionally biased region" description="Basic and acidic residues" evidence="1">
    <location>
        <begin position="15"/>
        <end position="30"/>
    </location>
</feature>
<evidence type="ECO:0000313" key="3">
    <source>
        <dbReference type="Proteomes" id="UP000738325"/>
    </source>
</evidence>
<accession>A0A9P6UPU0</accession>
<feature type="compositionally biased region" description="Polar residues" evidence="1">
    <location>
        <begin position="1"/>
        <end position="11"/>
    </location>
</feature>
<organism evidence="2 3">
    <name type="scientific">Dissophora globulifera</name>
    <dbReference type="NCBI Taxonomy" id="979702"/>
    <lineage>
        <taxon>Eukaryota</taxon>
        <taxon>Fungi</taxon>
        <taxon>Fungi incertae sedis</taxon>
        <taxon>Mucoromycota</taxon>
        <taxon>Mortierellomycotina</taxon>
        <taxon>Mortierellomycetes</taxon>
        <taxon>Mortierellales</taxon>
        <taxon>Mortierellaceae</taxon>
        <taxon>Dissophora</taxon>
    </lineage>
</organism>
<feature type="region of interest" description="Disordered" evidence="1">
    <location>
        <begin position="1"/>
        <end position="69"/>
    </location>
</feature>
<name>A0A9P6UPU0_9FUNG</name>
<dbReference type="EMBL" id="JAAAIP010000651">
    <property type="protein sequence ID" value="KAG0314013.1"/>
    <property type="molecule type" value="Genomic_DNA"/>
</dbReference>
<evidence type="ECO:0000313" key="2">
    <source>
        <dbReference type="EMBL" id="KAG0314013.1"/>
    </source>
</evidence>
<comment type="caution">
    <text evidence="2">The sequence shown here is derived from an EMBL/GenBank/DDBJ whole genome shotgun (WGS) entry which is preliminary data.</text>
</comment>
<dbReference type="Proteomes" id="UP000738325">
    <property type="component" value="Unassembled WGS sequence"/>
</dbReference>
<evidence type="ECO:0000256" key="1">
    <source>
        <dbReference type="SAM" id="MobiDB-lite"/>
    </source>
</evidence>
<proteinExistence type="predicted"/>
<feature type="non-terminal residue" evidence="2">
    <location>
        <position position="438"/>
    </location>
</feature>
<reference evidence="2" key="1">
    <citation type="journal article" date="2020" name="Fungal Divers.">
        <title>Resolving the Mortierellaceae phylogeny through synthesis of multi-gene phylogenetics and phylogenomics.</title>
        <authorList>
            <person name="Vandepol N."/>
            <person name="Liber J."/>
            <person name="Desiro A."/>
            <person name="Na H."/>
            <person name="Kennedy M."/>
            <person name="Barry K."/>
            <person name="Grigoriev I.V."/>
            <person name="Miller A.N."/>
            <person name="O'Donnell K."/>
            <person name="Stajich J.E."/>
            <person name="Bonito G."/>
        </authorList>
    </citation>
    <scope>NUCLEOTIDE SEQUENCE</scope>
    <source>
        <strain evidence="2">REB-010B</strain>
    </source>
</reference>
<keyword evidence="3" id="KW-1185">Reference proteome</keyword>
<dbReference type="OrthoDB" id="2422929at2759"/>